<feature type="non-terminal residue" evidence="1">
    <location>
        <position position="55"/>
    </location>
</feature>
<reference evidence="1 2" key="1">
    <citation type="submission" date="2014-04" db="EMBL/GenBank/DDBJ databases">
        <title>Genome evolution of avian class.</title>
        <authorList>
            <person name="Zhang G."/>
            <person name="Li C."/>
        </authorList>
    </citation>
    <scope>NUCLEOTIDE SEQUENCE [LARGE SCALE GENOMIC DNA]</scope>
    <source>
        <strain evidence="1">BGI_N340</strain>
    </source>
</reference>
<dbReference type="Proteomes" id="UP000053661">
    <property type="component" value="Unassembled WGS sequence"/>
</dbReference>
<keyword evidence="2" id="KW-1185">Reference proteome</keyword>
<organism evidence="1 2">
    <name type="scientific">Tauraco erythrolophus</name>
    <name type="common">Red-crested turaco</name>
    <dbReference type="NCBI Taxonomy" id="121530"/>
    <lineage>
        <taxon>Eukaryota</taxon>
        <taxon>Metazoa</taxon>
        <taxon>Chordata</taxon>
        <taxon>Craniata</taxon>
        <taxon>Vertebrata</taxon>
        <taxon>Euteleostomi</taxon>
        <taxon>Archelosauria</taxon>
        <taxon>Archosauria</taxon>
        <taxon>Dinosauria</taxon>
        <taxon>Saurischia</taxon>
        <taxon>Theropoda</taxon>
        <taxon>Coelurosauria</taxon>
        <taxon>Aves</taxon>
        <taxon>Neognathae</taxon>
        <taxon>Neoaves</taxon>
        <taxon>Otidimorphae</taxon>
        <taxon>Musophagiformes</taxon>
        <taxon>Musophagidae</taxon>
        <taxon>Tauraco</taxon>
    </lineage>
</organism>
<evidence type="ECO:0000313" key="2">
    <source>
        <dbReference type="Proteomes" id="UP000053661"/>
    </source>
</evidence>
<name>A0A093EBJ8_TAUER</name>
<dbReference type="EMBL" id="KL459778">
    <property type="protein sequence ID" value="KFV11871.1"/>
    <property type="molecule type" value="Genomic_DNA"/>
</dbReference>
<dbReference type="AlphaFoldDB" id="A0A093EBJ8"/>
<protein>
    <recommendedName>
        <fullName evidence="3">Nidogen G2 beta-barrel domain-containing protein</fullName>
    </recommendedName>
</protein>
<evidence type="ECO:0008006" key="3">
    <source>
        <dbReference type="Google" id="ProtNLM"/>
    </source>
</evidence>
<gene>
    <name evidence="1" type="ORF">N340_00510</name>
</gene>
<evidence type="ECO:0000313" key="1">
    <source>
        <dbReference type="EMBL" id="KFV11871.1"/>
    </source>
</evidence>
<sequence length="55" mass="6628">NGFKLKDDRFRLDIRKKLFTLRVVRHWNRLPREVVDAPSLEVFKARLDEAFGNLM</sequence>
<proteinExistence type="predicted"/>
<feature type="non-terminal residue" evidence="1">
    <location>
        <position position="1"/>
    </location>
</feature>
<accession>A0A093EBJ8</accession>